<evidence type="ECO:0000256" key="2">
    <source>
        <dbReference type="SAM" id="Phobius"/>
    </source>
</evidence>
<feature type="region of interest" description="Disordered" evidence="1">
    <location>
        <begin position="75"/>
        <end position="117"/>
    </location>
</feature>
<feature type="region of interest" description="Disordered" evidence="1">
    <location>
        <begin position="727"/>
        <end position="748"/>
    </location>
</feature>
<feature type="transmembrane region" description="Helical" evidence="2">
    <location>
        <begin position="265"/>
        <end position="294"/>
    </location>
</feature>
<reference evidence="4 5" key="1">
    <citation type="journal article" date="2019" name="New Phytol.">
        <title>Comparative genomics reveals unique wood-decay strategies and fruiting body development in the Schizophyllaceae.</title>
        <authorList>
            <person name="Almasi E."/>
            <person name="Sahu N."/>
            <person name="Krizsan K."/>
            <person name="Balint B."/>
            <person name="Kovacs G.M."/>
            <person name="Kiss B."/>
            <person name="Cseklye J."/>
            <person name="Drula E."/>
            <person name="Henrissat B."/>
            <person name="Nagy I."/>
            <person name="Chovatia M."/>
            <person name="Adam C."/>
            <person name="LaButti K."/>
            <person name="Lipzen A."/>
            <person name="Riley R."/>
            <person name="Grigoriev I.V."/>
            <person name="Nagy L.G."/>
        </authorList>
    </citation>
    <scope>NUCLEOTIDE SEQUENCE [LARGE SCALE GENOMIC DNA]</scope>
    <source>
        <strain evidence="4 5">NL-1724</strain>
    </source>
</reference>
<feature type="compositionally biased region" description="Polar residues" evidence="1">
    <location>
        <begin position="26"/>
        <end position="37"/>
    </location>
</feature>
<organism evidence="4 5">
    <name type="scientific">Schizophyllum amplum</name>
    <dbReference type="NCBI Taxonomy" id="97359"/>
    <lineage>
        <taxon>Eukaryota</taxon>
        <taxon>Fungi</taxon>
        <taxon>Dikarya</taxon>
        <taxon>Basidiomycota</taxon>
        <taxon>Agaricomycotina</taxon>
        <taxon>Agaricomycetes</taxon>
        <taxon>Agaricomycetidae</taxon>
        <taxon>Agaricales</taxon>
        <taxon>Schizophyllaceae</taxon>
        <taxon>Schizophyllum</taxon>
    </lineage>
</organism>
<feature type="compositionally biased region" description="Basic and acidic residues" evidence="1">
    <location>
        <begin position="732"/>
        <end position="744"/>
    </location>
</feature>
<dbReference type="Proteomes" id="UP000320762">
    <property type="component" value="Unassembled WGS sequence"/>
</dbReference>
<dbReference type="STRING" id="97359.A0A550C3C7"/>
<gene>
    <name evidence="4" type="ORF">BD626DRAFT_462651</name>
</gene>
<proteinExistence type="predicted"/>
<keyword evidence="2" id="KW-0812">Transmembrane</keyword>
<dbReference type="Pfam" id="PF20153">
    <property type="entry name" value="DUF6535"/>
    <property type="match status" value="1"/>
</dbReference>
<protein>
    <recommendedName>
        <fullName evidence="3">DUF6535 domain-containing protein</fullName>
    </recommendedName>
</protein>
<evidence type="ECO:0000256" key="1">
    <source>
        <dbReference type="SAM" id="MobiDB-lite"/>
    </source>
</evidence>
<comment type="caution">
    <text evidence="4">The sequence shown here is derived from an EMBL/GenBank/DDBJ whole genome shotgun (WGS) entry which is preliminary data.</text>
</comment>
<accession>A0A550C3C7</accession>
<evidence type="ECO:0000259" key="3">
    <source>
        <dbReference type="Pfam" id="PF20153"/>
    </source>
</evidence>
<evidence type="ECO:0000313" key="4">
    <source>
        <dbReference type="EMBL" id="TRM59216.1"/>
    </source>
</evidence>
<dbReference type="EMBL" id="VDMD01000029">
    <property type="protein sequence ID" value="TRM59216.1"/>
    <property type="molecule type" value="Genomic_DNA"/>
</dbReference>
<sequence length="781" mass="88274">MARKHKARTSTILPIFRHYDNREKTLQTTNDRAPSSNDELKSKRGPTATKEEEPTEFFDDVRQYRDICVSARLTRKQNTDQSDSRRSSMSEERQNVNEESKRLHIGSKKFLNNPPGEQSSWQDCSKLVENHDVIMCQVYREEVDTLAVFAGLFSAVLTAFIIESYKWLMLQADDVSADYLRQIVALMSGVDVSLVSTIDRSSPLPPHVMTRINTLWFSSLTLSLSSALIGIVSKQWLREFLRETGHSHQTNMSVRQIKYEGLMEWYVGPIIATIPLMLQSALFLFLIGIIDLLWHLQTSVATIITTLGSSTMFFFIITTILPGIQYIRHHRGSRLHVIYQFPFKSPQAWLFLKSSVSIINFFAWVYAYVTSLGKKPDDKRGDAHAAPYQTYASWTQFDLGWASQSDKNASWSKKPLSLARCLGFMELTFEHASLRDWIWNCLWHMRDEAVNARYVLQCFRRDFSEGSRTDLTSLEDKLIQAVKAFLDPSGLSSATSESIMYALLNTGQGAPRAEARLEHTIRIFNSFDIGGLAHTPSMVHKAMCTALQDLVGTPTSPELNLQLFYVVQSLLANSDVLVTEQLKSASAIVNHLSRIETEDAGDTAAPAPALSLDIAKEIMKWLENQAIPDTRENWSDFKSRVFWAAHIAVMLAQRFDPSGSSDTVASSHPRISDVHELVQMVSTKSLLIPADVFPTWTPRDFSMDALTSVKVSLEALAPQVQPVASVRRRSVKSRDKQDSRRTDSDGAFTQVSVPSQTEFAEVLMFDSYTDIRIHGCFFRLS</sequence>
<feature type="transmembrane region" description="Helical" evidence="2">
    <location>
        <begin position="214"/>
        <end position="232"/>
    </location>
</feature>
<feature type="region of interest" description="Disordered" evidence="1">
    <location>
        <begin position="20"/>
        <end position="55"/>
    </location>
</feature>
<evidence type="ECO:0000313" key="5">
    <source>
        <dbReference type="Proteomes" id="UP000320762"/>
    </source>
</evidence>
<feature type="domain" description="DUF6535" evidence="3">
    <location>
        <begin position="121"/>
        <end position="295"/>
    </location>
</feature>
<name>A0A550C3C7_9AGAR</name>
<dbReference type="AlphaFoldDB" id="A0A550C3C7"/>
<keyword evidence="2" id="KW-0472">Membrane</keyword>
<keyword evidence="5" id="KW-1185">Reference proteome</keyword>
<keyword evidence="2" id="KW-1133">Transmembrane helix</keyword>
<dbReference type="InterPro" id="IPR045338">
    <property type="entry name" value="DUF6535"/>
</dbReference>
<feature type="transmembrane region" description="Helical" evidence="2">
    <location>
        <begin position="300"/>
        <end position="327"/>
    </location>
</feature>
<feature type="transmembrane region" description="Helical" evidence="2">
    <location>
        <begin position="143"/>
        <end position="162"/>
    </location>
</feature>
<dbReference type="OrthoDB" id="3235960at2759"/>
<feature type="compositionally biased region" description="Basic and acidic residues" evidence="1">
    <location>
        <begin position="82"/>
        <end position="102"/>
    </location>
</feature>
<feature type="transmembrane region" description="Helical" evidence="2">
    <location>
        <begin position="348"/>
        <end position="369"/>
    </location>
</feature>